<sequence>MTWTVETLNDTVDAELGALPADMRARFVRISELIMAVGLDRVGMPHVRHISGPLWEMRMTGRDGIGRALYVAVRQRRVVVVRVFVKKTQKTPRREIDLALDRAKEVLG</sequence>
<proteinExistence type="predicted"/>
<evidence type="ECO:0000313" key="2">
    <source>
        <dbReference type="Proteomes" id="UP000434582"/>
    </source>
</evidence>
<dbReference type="Proteomes" id="UP000434582">
    <property type="component" value="Unassembled WGS sequence"/>
</dbReference>
<dbReference type="AlphaFoldDB" id="A0A7X2D695"/>
<organism evidence="1 2">
    <name type="scientific">Roseospira navarrensis</name>
    <dbReference type="NCBI Taxonomy" id="140058"/>
    <lineage>
        <taxon>Bacteria</taxon>
        <taxon>Pseudomonadati</taxon>
        <taxon>Pseudomonadota</taxon>
        <taxon>Alphaproteobacteria</taxon>
        <taxon>Rhodospirillales</taxon>
        <taxon>Rhodospirillaceae</taxon>
        <taxon>Roseospira</taxon>
    </lineage>
</organism>
<evidence type="ECO:0000313" key="1">
    <source>
        <dbReference type="EMBL" id="MQX38497.1"/>
    </source>
</evidence>
<dbReference type="Pfam" id="PF05973">
    <property type="entry name" value="Gp49"/>
    <property type="match status" value="1"/>
</dbReference>
<reference evidence="1 2" key="1">
    <citation type="submission" date="2019-10" db="EMBL/GenBank/DDBJ databases">
        <title>Draft whole-genome sequence of the purple nonsulfur photosynthetic bacterium Roseospira navarrensis DSM 15114.</title>
        <authorList>
            <person name="Kyndt J.A."/>
            <person name="Meyer T.E."/>
        </authorList>
    </citation>
    <scope>NUCLEOTIDE SEQUENCE [LARGE SCALE GENOMIC DNA]</scope>
    <source>
        <strain evidence="1 2">DSM 15114</strain>
    </source>
</reference>
<accession>A0A7X2D695</accession>
<gene>
    <name evidence="1" type="ORF">GHC57_18445</name>
</gene>
<dbReference type="OrthoDB" id="3233388at2"/>
<dbReference type="RefSeq" id="WP_153347026.1">
    <property type="nucleotide sequence ID" value="NZ_WIVE01000111.1"/>
</dbReference>
<comment type="caution">
    <text evidence="1">The sequence shown here is derived from an EMBL/GenBank/DDBJ whole genome shotgun (WGS) entry which is preliminary data.</text>
</comment>
<keyword evidence="2" id="KW-1185">Reference proteome</keyword>
<dbReference type="InterPro" id="IPR009241">
    <property type="entry name" value="HigB-like"/>
</dbReference>
<dbReference type="EMBL" id="WIVE01000111">
    <property type="protein sequence ID" value="MQX38497.1"/>
    <property type="molecule type" value="Genomic_DNA"/>
</dbReference>
<name>A0A7X2D695_9PROT</name>
<protein>
    <submittedName>
        <fullName evidence="1">Type II toxin-antitoxin system RelE/ParE family toxin</fullName>
    </submittedName>
</protein>